<sequence>MGSIEYGSVTEVAPALSVLNSMVDTMGNLFQTLVDLDATPAEAADLASRGLDWLVREAIVSAERTNCVLGAPLGNPPGQSWAKAVADPDWEPTDGLNIAIGRTVFYGGQGGARYATCPRCAARVWFYTESWKPIAGPDDPFFAAIDVWYETGEANVTCPSCEQASDLVSWQWADDYFAFGYLGFEFWNWPEFAARFVEDLAQVLDGHRLIRVWGKL</sequence>
<dbReference type="RefSeq" id="WP_212526444.1">
    <property type="nucleotide sequence ID" value="NZ_JAGSOG010000004.1"/>
</dbReference>
<comment type="caution">
    <text evidence="1">The sequence shown here is derived from an EMBL/GenBank/DDBJ whole genome shotgun (WGS) entry which is preliminary data.</text>
</comment>
<evidence type="ECO:0000313" key="1">
    <source>
        <dbReference type="EMBL" id="MBR7831906.1"/>
    </source>
</evidence>
<proteinExistence type="predicted"/>
<dbReference type="Proteomes" id="UP000675781">
    <property type="component" value="Unassembled WGS sequence"/>
</dbReference>
<protein>
    <submittedName>
        <fullName evidence="1">Uncharacterized protein</fullName>
    </submittedName>
</protein>
<evidence type="ECO:0000313" key="2">
    <source>
        <dbReference type="Proteomes" id="UP000675781"/>
    </source>
</evidence>
<keyword evidence="2" id="KW-1185">Reference proteome</keyword>
<organism evidence="1 2">
    <name type="scientific">Actinospica durhamensis</name>
    <dbReference type="NCBI Taxonomy" id="1508375"/>
    <lineage>
        <taxon>Bacteria</taxon>
        <taxon>Bacillati</taxon>
        <taxon>Actinomycetota</taxon>
        <taxon>Actinomycetes</taxon>
        <taxon>Catenulisporales</taxon>
        <taxon>Actinospicaceae</taxon>
        <taxon>Actinospica</taxon>
    </lineage>
</organism>
<dbReference type="AlphaFoldDB" id="A0A941EIL6"/>
<reference evidence="1" key="1">
    <citation type="submission" date="2021-04" db="EMBL/GenBank/DDBJ databases">
        <title>Genome based classification of Actinospica acidithermotolerans sp. nov., an actinobacterium isolated from an Indonesian hot spring.</title>
        <authorList>
            <person name="Kusuma A.B."/>
            <person name="Putra K.E."/>
            <person name="Nafisah S."/>
            <person name="Loh J."/>
            <person name="Nouioui I."/>
            <person name="Goodfellow M."/>
        </authorList>
    </citation>
    <scope>NUCLEOTIDE SEQUENCE</scope>
    <source>
        <strain evidence="1">CSCA 57</strain>
    </source>
</reference>
<name>A0A941EIL6_9ACTN</name>
<gene>
    <name evidence="1" type="ORF">KDL01_01460</name>
</gene>
<accession>A0A941EIL6</accession>
<dbReference type="EMBL" id="JAGSOG010000004">
    <property type="protein sequence ID" value="MBR7831906.1"/>
    <property type="molecule type" value="Genomic_DNA"/>
</dbReference>